<feature type="compositionally biased region" description="Low complexity" evidence="2">
    <location>
        <begin position="148"/>
        <end position="166"/>
    </location>
</feature>
<feature type="region of interest" description="Disordered" evidence="2">
    <location>
        <begin position="102"/>
        <end position="247"/>
    </location>
</feature>
<dbReference type="AlphaFoldDB" id="A0A7S3D2C0"/>
<sequence length="247" mass="26366">MKIKLFCRAVPAIPVEKARERLEKSEEELRNFYNRWKKNAVEKRRNEKNIADMERYVKERKEAKREYDAAVLKMEKMEKELLASIEGGGPIPSVTDVLEGRIKPVVQPQHDKPTAVKGKAKAKKDAGKAGAATAASKEGGGASGGSGAAAAKKGQPKAKAASAKSTASKEKPKPAPKSLAKGKEKGKDAKKEEESKKEKPKPAKGKAVDKDGKAKKEVKGSKGGGGSKAGGSTSNDDDDSLLFSLRT</sequence>
<feature type="compositionally biased region" description="Gly residues" evidence="2">
    <location>
        <begin position="138"/>
        <end position="147"/>
    </location>
</feature>
<accession>A0A7S3D2C0</accession>
<keyword evidence="1" id="KW-0175">Coiled coil</keyword>
<gene>
    <name evidence="3" type="ORF">PBIL07802_LOCUS6217</name>
</gene>
<evidence type="ECO:0000256" key="1">
    <source>
        <dbReference type="SAM" id="Coils"/>
    </source>
</evidence>
<organism evidence="3">
    <name type="scientific">Palpitomonas bilix</name>
    <dbReference type="NCBI Taxonomy" id="652834"/>
    <lineage>
        <taxon>Eukaryota</taxon>
        <taxon>Eukaryota incertae sedis</taxon>
    </lineage>
</organism>
<proteinExistence type="predicted"/>
<evidence type="ECO:0000256" key="2">
    <source>
        <dbReference type="SAM" id="MobiDB-lite"/>
    </source>
</evidence>
<name>A0A7S3D2C0_9EUKA</name>
<dbReference type="EMBL" id="HBIB01009809">
    <property type="protein sequence ID" value="CAE0244042.1"/>
    <property type="molecule type" value="Transcribed_RNA"/>
</dbReference>
<feature type="compositionally biased region" description="Basic and acidic residues" evidence="2">
    <location>
        <begin position="181"/>
        <end position="220"/>
    </location>
</feature>
<reference evidence="3" key="1">
    <citation type="submission" date="2021-01" db="EMBL/GenBank/DDBJ databases">
        <authorList>
            <person name="Corre E."/>
            <person name="Pelletier E."/>
            <person name="Niang G."/>
            <person name="Scheremetjew M."/>
            <person name="Finn R."/>
            <person name="Kale V."/>
            <person name="Holt S."/>
            <person name="Cochrane G."/>
            <person name="Meng A."/>
            <person name="Brown T."/>
            <person name="Cohen L."/>
        </authorList>
    </citation>
    <scope>NUCLEOTIDE SEQUENCE</scope>
    <source>
        <strain evidence="3">NIES-2562</strain>
    </source>
</reference>
<feature type="compositionally biased region" description="Low complexity" evidence="2">
    <location>
        <begin position="128"/>
        <end position="137"/>
    </location>
</feature>
<feature type="coiled-coil region" evidence="1">
    <location>
        <begin position="15"/>
        <end position="80"/>
    </location>
</feature>
<protein>
    <submittedName>
        <fullName evidence="3">Uncharacterized protein</fullName>
    </submittedName>
</protein>
<evidence type="ECO:0000313" key="3">
    <source>
        <dbReference type="EMBL" id="CAE0244042.1"/>
    </source>
</evidence>